<accession>A0A7C8YYB7</accession>
<evidence type="ECO:0000313" key="1">
    <source>
        <dbReference type="EMBL" id="MBA4629111.1"/>
    </source>
</evidence>
<proteinExistence type="predicted"/>
<organism evidence="1">
    <name type="scientific">Opuntia streptacantha</name>
    <name type="common">Prickly pear cactus</name>
    <name type="synonym">Opuntia cardona</name>
    <dbReference type="NCBI Taxonomy" id="393608"/>
    <lineage>
        <taxon>Eukaryota</taxon>
        <taxon>Viridiplantae</taxon>
        <taxon>Streptophyta</taxon>
        <taxon>Embryophyta</taxon>
        <taxon>Tracheophyta</taxon>
        <taxon>Spermatophyta</taxon>
        <taxon>Magnoliopsida</taxon>
        <taxon>eudicotyledons</taxon>
        <taxon>Gunneridae</taxon>
        <taxon>Pentapetalae</taxon>
        <taxon>Caryophyllales</taxon>
        <taxon>Cactineae</taxon>
        <taxon>Cactaceae</taxon>
        <taxon>Opuntioideae</taxon>
        <taxon>Opuntia</taxon>
    </lineage>
</organism>
<dbReference type="AlphaFoldDB" id="A0A7C8YYB7"/>
<reference evidence="1" key="2">
    <citation type="submission" date="2020-07" db="EMBL/GenBank/DDBJ databases">
        <authorList>
            <person name="Vera ALvarez R."/>
            <person name="Arias-Moreno D.M."/>
            <person name="Jimenez-Jacinto V."/>
            <person name="Jimenez-Bremont J.F."/>
            <person name="Swaminathan K."/>
            <person name="Moose S.P."/>
            <person name="Guerrero-Gonzalez M.L."/>
            <person name="Marino-Ramirez L."/>
            <person name="Landsman D."/>
            <person name="Rodriguez-Kessler M."/>
            <person name="Delgado-Sanchez P."/>
        </authorList>
    </citation>
    <scope>NUCLEOTIDE SEQUENCE</scope>
    <source>
        <tissue evidence="1">Cladode</tissue>
    </source>
</reference>
<reference evidence="1" key="1">
    <citation type="journal article" date="2013" name="J. Plant Res.">
        <title>Effect of fungi and light on seed germination of three Opuntia species from semiarid lands of central Mexico.</title>
        <authorList>
            <person name="Delgado-Sanchez P."/>
            <person name="Jimenez-Bremont J.F."/>
            <person name="Guerrero-Gonzalez Mde L."/>
            <person name="Flores J."/>
        </authorList>
    </citation>
    <scope>NUCLEOTIDE SEQUENCE</scope>
    <source>
        <tissue evidence="1">Cladode</tissue>
    </source>
</reference>
<dbReference type="EMBL" id="GISG01068385">
    <property type="protein sequence ID" value="MBA4629111.1"/>
    <property type="molecule type" value="Transcribed_RNA"/>
</dbReference>
<sequence length="101" mass="12068">MLFYFFHENWESSLKDKNKRSFVFLAVWQNQDMPELFGKMLDVAMSKPCLSQESFMYIIQLTPSWVLNIEQFLLQALWCVTLWKCHLICLTSTLIFFGRSD</sequence>
<protein>
    <submittedName>
        <fullName evidence="1">Uncharacterized protein</fullName>
    </submittedName>
</protein>
<name>A0A7C8YYB7_OPUST</name>